<evidence type="ECO:0000313" key="1">
    <source>
        <dbReference type="EMBL" id="SHF40666.1"/>
    </source>
</evidence>
<evidence type="ECO:0000313" key="2">
    <source>
        <dbReference type="Proteomes" id="UP000184048"/>
    </source>
</evidence>
<protein>
    <submittedName>
        <fullName evidence="1">Uncharacterized protein</fullName>
    </submittedName>
</protein>
<dbReference type="Proteomes" id="UP000184048">
    <property type="component" value="Unassembled WGS sequence"/>
</dbReference>
<dbReference type="EMBL" id="FQUU01000010">
    <property type="protein sequence ID" value="SHF40666.1"/>
    <property type="molecule type" value="Genomic_DNA"/>
</dbReference>
<dbReference type="AlphaFoldDB" id="A0A1M5BDY2"/>
<dbReference type="RefSeq" id="WP_072835710.1">
    <property type="nucleotide sequence ID" value="NZ_FQUU01000010.1"/>
</dbReference>
<dbReference type="OrthoDB" id="6909241at2"/>
<dbReference type="STRING" id="1121884.SAMN02745131_02538"/>
<sequence>MLNEIIDFYKNKFPLKIIVINWDEYILNICGEGWTFNTTSCWRIINQRGLYGSDDKEVETYIKNLEGNFILKIEHLSNLKIDLSFVLSDKTILQVFCSSYFEPWVFRIDNHKTFVAYYDPLSDM</sequence>
<keyword evidence="2" id="KW-1185">Reference proteome</keyword>
<name>A0A1M5BDY2_9BACT</name>
<organism evidence="1 2">
    <name type="scientific">Flavisolibacter ginsengisoli DSM 18119</name>
    <dbReference type="NCBI Taxonomy" id="1121884"/>
    <lineage>
        <taxon>Bacteria</taxon>
        <taxon>Pseudomonadati</taxon>
        <taxon>Bacteroidota</taxon>
        <taxon>Chitinophagia</taxon>
        <taxon>Chitinophagales</taxon>
        <taxon>Chitinophagaceae</taxon>
        <taxon>Flavisolibacter</taxon>
    </lineage>
</organism>
<proteinExistence type="predicted"/>
<accession>A0A1M5BDY2</accession>
<gene>
    <name evidence="1" type="ORF">SAMN02745131_02538</name>
</gene>
<reference evidence="1 2" key="1">
    <citation type="submission" date="2016-11" db="EMBL/GenBank/DDBJ databases">
        <authorList>
            <person name="Jaros S."/>
            <person name="Januszkiewicz K."/>
            <person name="Wedrychowicz H."/>
        </authorList>
    </citation>
    <scope>NUCLEOTIDE SEQUENCE [LARGE SCALE GENOMIC DNA]</scope>
    <source>
        <strain evidence="1 2">DSM 18119</strain>
    </source>
</reference>